<gene>
    <name evidence="3" type="primary">cas5c</name>
    <name evidence="3" type="ORF">EJ913_00025</name>
</gene>
<protein>
    <recommendedName>
        <fullName evidence="2">pre-crRNA processing endonuclease</fullName>
        <ecNumber evidence="2">3.1.-.-</ecNumber>
    </recommendedName>
</protein>
<dbReference type="InterPro" id="IPR021124">
    <property type="entry name" value="CRISPR-assoc_prot_Cas5"/>
</dbReference>
<dbReference type="Proteomes" id="UP000280346">
    <property type="component" value="Unassembled WGS sequence"/>
</dbReference>
<dbReference type="OrthoDB" id="5621871at2"/>
<organism evidence="3 4">
    <name type="scientific">Azospirillum doebereinerae</name>
    <dbReference type="NCBI Taxonomy" id="92933"/>
    <lineage>
        <taxon>Bacteria</taxon>
        <taxon>Pseudomonadati</taxon>
        <taxon>Pseudomonadota</taxon>
        <taxon>Alphaproteobacteria</taxon>
        <taxon>Rhodospirillales</taxon>
        <taxon>Azospirillaceae</taxon>
        <taxon>Azospirillum</taxon>
    </lineage>
</organism>
<proteinExistence type="inferred from homology"/>
<dbReference type="GO" id="GO:0051607">
    <property type="term" value="P:defense response to virus"/>
    <property type="evidence" value="ECO:0007669"/>
    <property type="project" value="UniProtKB-UniRule"/>
</dbReference>
<name>A0A3S0V8M7_9PROT</name>
<dbReference type="CDD" id="cd09752">
    <property type="entry name" value="Cas5_I-C"/>
    <property type="match status" value="1"/>
</dbReference>
<sequence length="235" mass="26376">MSYGVKLHVWGERACFTRPEMKVERVSYDVMTPSAARGILEAIHWKPSIRWIVDAIHVLKPIRFQSIRRNEVGSRIPAAAVRKAMKAGAVHDLRMDAAENRQQRAATLLVDVAYVIEAHFELTDRAGEGDTPAKHISMFNRRATDGQCFHQPCFGTREFPAHFSLVEGAPPPSELTGDDRERDLGWMLLDIAHERDSRIGNQHCCTPNCTPLFFRAGLRNGVLAVPPPESVEVRS</sequence>
<dbReference type="GO" id="GO:0004519">
    <property type="term" value="F:endonuclease activity"/>
    <property type="evidence" value="ECO:0007669"/>
    <property type="project" value="UniProtKB-UniRule"/>
</dbReference>
<comment type="caution">
    <text evidence="3">The sequence shown here is derived from an EMBL/GenBank/DDBJ whole genome shotgun (WGS) entry which is preliminary data.</text>
</comment>
<comment type="similarity">
    <text evidence="2">Belongs to the CRISPR-associated protein Cas5 family. Subtype I-C/Dvulg subfamily.</text>
</comment>
<evidence type="ECO:0000256" key="2">
    <source>
        <dbReference type="PIRNR" id="PIRNR029950"/>
    </source>
</evidence>
<evidence type="ECO:0000313" key="4">
    <source>
        <dbReference type="Proteomes" id="UP000280346"/>
    </source>
</evidence>
<dbReference type="GO" id="GO:0003723">
    <property type="term" value="F:RNA binding"/>
    <property type="evidence" value="ECO:0007669"/>
    <property type="project" value="UniProtKB-UniRule"/>
</dbReference>
<keyword evidence="1 2" id="KW-0051">Antiviral defense</keyword>
<keyword evidence="2" id="KW-0540">Nuclease</keyword>
<keyword evidence="4" id="KW-1185">Reference proteome</keyword>
<dbReference type="NCBIfam" id="TIGR02593">
    <property type="entry name" value="CRISPR_cas5"/>
    <property type="match status" value="1"/>
</dbReference>
<dbReference type="Gene3D" id="3.30.70.2660">
    <property type="match status" value="1"/>
</dbReference>
<evidence type="ECO:0000256" key="1">
    <source>
        <dbReference type="ARBA" id="ARBA00023118"/>
    </source>
</evidence>
<dbReference type="Pfam" id="PF09704">
    <property type="entry name" value="Cas_Cas5d"/>
    <property type="match status" value="1"/>
</dbReference>
<dbReference type="GO" id="GO:0016787">
    <property type="term" value="F:hydrolase activity"/>
    <property type="evidence" value="ECO:0007669"/>
    <property type="project" value="UniProtKB-KW"/>
</dbReference>
<dbReference type="InterPro" id="IPR013422">
    <property type="entry name" value="CRISPR-assoc_prot_Cas5_N"/>
</dbReference>
<dbReference type="EMBL" id="RZIJ01000001">
    <property type="protein sequence ID" value="RUQ75548.1"/>
    <property type="molecule type" value="Genomic_DNA"/>
</dbReference>
<evidence type="ECO:0000313" key="3">
    <source>
        <dbReference type="EMBL" id="RUQ75548.1"/>
    </source>
</evidence>
<dbReference type="AlphaFoldDB" id="A0A3S0V8M7"/>
<keyword evidence="2" id="KW-0255">Endonuclease</keyword>
<dbReference type="GO" id="GO:0043571">
    <property type="term" value="P:maintenance of CRISPR repeat elements"/>
    <property type="evidence" value="ECO:0007669"/>
    <property type="project" value="UniProtKB-UniRule"/>
</dbReference>
<accession>A0A3S0V8M7</accession>
<dbReference type="PIRSF" id="PIRSF029950">
    <property type="entry name" value="Cas_CT1134"/>
    <property type="match status" value="1"/>
</dbReference>
<keyword evidence="2" id="KW-0694">RNA-binding</keyword>
<reference evidence="3 4" key="1">
    <citation type="submission" date="2018-12" db="EMBL/GenBank/DDBJ databases">
        <authorList>
            <person name="Yang Y."/>
        </authorList>
    </citation>
    <scope>NUCLEOTIDE SEQUENCE [LARGE SCALE GENOMIC DNA]</scope>
    <source>
        <strain evidence="3 4">GSF71</strain>
    </source>
</reference>
<keyword evidence="2" id="KW-0378">Hydrolase</keyword>
<comment type="function">
    <text evidence="2">CRISPR (clustered regularly interspaced short palindromic repeat) is an adaptive immune system that provides protection against mobile genetic elements (viruses, transposable elements and conjugative plasmids). CRISPR clusters contain spacers, sequences complementary to antecedent mobile elements, and target invading nucleic acids. CRISPR clusters are transcribed and processed into CRISPR RNA (crRNA).</text>
</comment>
<dbReference type="NCBIfam" id="TIGR01876">
    <property type="entry name" value="cas_Cas5d"/>
    <property type="match status" value="1"/>
</dbReference>
<dbReference type="InterPro" id="IPR010155">
    <property type="entry name" value="CRISPR-assoc_prot_Cas5d"/>
</dbReference>
<dbReference type="RefSeq" id="WP_126993615.1">
    <property type="nucleotide sequence ID" value="NZ_CP173190.1"/>
</dbReference>
<dbReference type="EC" id="3.1.-.-" evidence="2"/>